<dbReference type="PANTHER" id="PTHR21777:SF0">
    <property type="entry name" value="RCG55159-LIKE"/>
    <property type="match status" value="1"/>
</dbReference>
<name>A0A8C5KWJ9_JACJA</name>
<evidence type="ECO:0000313" key="3">
    <source>
        <dbReference type="Proteomes" id="UP000694385"/>
    </source>
</evidence>
<feature type="compositionally biased region" description="Polar residues" evidence="1">
    <location>
        <begin position="306"/>
        <end position="325"/>
    </location>
</feature>
<dbReference type="InterPro" id="IPR026677">
    <property type="entry name" value="Spata31g1-like"/>
</dbReference>
<feature type="region of interest" description="Disordered" evidence="1">
    <location>
        <begin position="267"/>
        <end position="349"/>
    </location>
</feature>
<dbReference type="Ensembl" id="ENSJJAT00000021603.1">
    <property type="protein sequence ID" value="ENSJJAP00000015099.1"/>
    <property type="gene ID" value="ENSJJAG00000017366.1"/>
</dbReference>
<proteinExistence type="predicted"/>
<sequence>MGLFQVQLIHALACRHCGSSTCLQSPGNLVILFLFMVWQIQRWWQLGRWQYLQPWYSGDMMKDKGQILKYLAFLDHLWKQKSEEEEKKEEESSFLDPLKPHSSSKEASIGKQGIIALPQPPCGSEDLYKATKTPEQIFTQPSSPFRSFPSFQILTNLPVRKIASGSCLQQRKSQLFWGLPSLHSESLETIFLSSNGPSPLKLSVCPSVFFNKVAFLPRYNLLFSSYRSLSHYFTPEAHSMDGPEGMVPGSELLPSLSSPPVPSLSFHLKPLPMDHKGASSDAEAHTQWPSQHRDRDVPLVSGEQVLHSQPEVQRIRSSNLLSSSEAWRGTPQDPSLHQHKPESPSTSLLYPCSPLGVLTSFEAPQRIMRQNEHPKASESTVPTPSPTLASLSELQNVNPTEDLSGYKAVWETTAQKENPQISRLSTLALCQPILPITEPQETGPPGIPTEFEAQWGAIDNKDSPQISEPLMPASCQPSVSLSEFQKVVPKGLSAHEDLWKTTGYREGPQVAKFPVPAPCLPTDSQSELQKESPLEDLSGYESPCECQENSGNLWASETPALDLNTGLYETSSACVSSGSETQRKGRQRRENLWVSTDQVSSPNLPSESLPESVVTGLRRALSEPKTLWETKNQREDLWMPDTLDLVHRTPFVPFIELQRINTMDGFPISEATQKGTGHSKDPWVSDPPSSTLSPSLAPALQSFRFSPIVGLFNSKTRCENSRASGLPAESIPQHLYGASPMEVLSDSEPVGEVMKQKENCCVPVSPVRGPSPPLNSVSKSHISEPTGDQCNCKPIEAVEQRKGSWITELSTLSSLSFPSQEPHSDLEFVSRKVQERKGPMGPSPPPTWSLYPAKFPIQPGLQKEMLSEAKVGASSSQSEAVSEVLTHPQIHAWQWSTELKLKLKKLQQSPAFKCPDPKQSHCSLPALNSTTPDSQGLSSCSPHNHPLSLYPYASSNHSKTHNTVPQPFQTLHNSHSSSQPQVRASGRAEQESQKKERMKGKVVAHIPFPGQVYVEAGKKCSGLGELSNPGVLASGKRQNKTLVIQPSAPKRVSPRKPQAGKCGGGKQLHSPNVAGNSHHAQAWKLAEVPVSFSKRSHYRGQSCPQSALPQQFLPKDVAPQDGQQVGLVAGHIQKPHHCKHCPWTHMEKHLPLPKPQAPFTRRFQRVLAKFLGTHGSLPIKS</sequence>
<feature type="region of interest" description="Disordered" evidence="1">
    <location>
        <begin position="88"/>
        <end position="107"/>
    </location>
</feature>
<keyword evidence="3" id="KW-1185">Reference proteome</keyword>
<feature type="region of interest" description="Disordered" evidence="1">
    <location>
        <begin position="668"/>
        <end position="692"/>
    </location>
</feature>
<accession>A0A8C5KWJ9</accession>
<feature type="compositionally biased region" description="Polar residues" evidence="1">
    <location>
        <begin position="953"/>
        <end position="982"/>
    </location>
</feature>
<feature type="compositionally biased region" description="Basic and acidic residues" evidence="1">
    <location>
        <begin position="272"/>
        <end position="284"/>
    </location>
</feature>
<feature type="region of interest" description="Disordered" evidence="1">
    <location>
        <begin position="912"/>
        <end position="1000"/>
    </location>
</feature>
<dbReference type="AlphaFoldDB" id="A0A8C5KWJ9"/>
<feature type="region of interest" description="Disordered" evidence="1">
    <location>
        <begin position="765"/>
        <end position="788"/>
    </location>
</feature>
<feature type="compositionally biased region" description="Basic and acidic residues" evidence="1">
    <location>
        <begin position="986"/>
        <end position="995"/>
    </location>
</feature>
<feature type="compositionally biased region" description="Polar residues" evidence="1">
    <location>
        <begin position="920"/>
        <end position="942"/>
    </location>
</feature>
<reference evidence="2" key="1">
    <citation type="submission" date="2025-08" db="UniProtKB">
        <authorList>
            <consortium name="Ensembl"/>
        </authorList>
    </citation>
    <scope>IDENTIFICATION</scope>
</reference>
<dbReference type="OMA" id="WHWSREL"/>
<dbReference type="PANTHER" id="PTHR21777">
    <property type="entry name" value="RCG55159-LIKE"/>
    <property type="match status" value="1"/>
</dbReference>
<organism evidence="2 3">
    <name type="scientific">Jaculus jaculus</name>
    <name type="common">Lesser Egyptian jerboa</name>
    <dbReference type="NCBI Taxonomy" id="51337"/>
    <lineage>
        <taxon>Eukaryota</taxon>
        <taxon>Metazoa</taxon>
        <taxon>Chordata</taxon>
        <taxon>Craniata</taxon>
        <taxon>Vertebrata</taxon>
        <taxon>Euteleostomi</taxon>
        <taxon>Mammalia</taxon>
        <taxon>Eutheria</taxon>
        <taxon>Euarchontoglires</taxon>
        <taxon>Glires</taxon>
        <taxon>Rodentia</taxon>
        <taxon>Myomorpha</taxon>
        <taxon>Dipodoidea</taxon>
        <taxon>Dipodidae</taxon>
        <taxon>Dipodinae</taxon>
        <taxon>Jaculus</taxon>
    </lineage>
</organism>
<dbReference type="GeneTree" id="ENSGT00390000000748"/>
<evidence type="ECO:0000256" key="1">
    <source>
        <dbReference type="SAM" id="MobiDB-lite"/>
    </source>
</evidence>
<reference evidence="2" key="2">
    <citation type="submission" date="2025-09" db="UniProtKB">
        <authorList>
            <consortium name="Ensembl"/>
        </authorList>
    </citation>
    <scope>IDENTIFICATION</scope>
</reference>
<protein>
    <submittedName>
        <fullName evidence="2">SPATA31 subfamily G member 1</fullName>
    </submittedName>
</protein>
<evidence type="ECO:0000313" key="2">
    <source>
        <dbReference type="Ensembl" id="ENSJJAP00000015099.1"/>
    </source>
</evidence>
<gene>
    <name evidence="2" type="primary">Spata31g1</name>
</gene>
<dbReference type="Proteomes" id="UP000694385">
    <property type="component" value="Unassembled WGS sequence"/>
</dbReference>